<keyword evidence="5 9" id="KW-0378">Hydrolase</keyword>
<dbReference type="Pfam" id="PF00331">
    <property type="entry name" value="Glyco_hydro_10"/>
    <property type="match status" value="1"/>
</dbReference>
<dbReference type="EMBL" id="LKEF01000011">
    <property type="protein sequence ID" value="KTB67425.1"/>
    <property type="molecule type" value="Genomic_DNA"/>
</dbReference>
<reference evidence="12 13" key="1">
    <citation type="submission" date="2015-09" db="EMBL/GenBank/DDBJ databases">
        <title>Genome sequence of ICMP 11288.</title>
        <authorList>
            <person name="Visnovsky S."/>
            <person name="Lu A."/>
            <person name="Panda P."/>
            <person name="Pitman A."/>
        </authorList>
    </citation>
    <scope>NUCLEOTIDE SEQUENCE [LARGE SCALE GENOMIC DNA]</scope>
    <source>
        <strain evidence="12 13">ICMP 11288</strain>
    </source>
</reference>
<dbReference type="InterPro" id="IPR006311">
    <property type="entry name" value="TAT_signal"/>
</dbReference>
<dbReference type="Gene3D" id="3.20.20.80">
    <property type="entry name" value="Glycosidases"/>
    <property type="match status" value="1"/>
</dbReference>
<keyword evidence="7 9" id="KW-0326">Glycosidase</keyword>
<comment type="caution">
    <text evidence="12">The sequence shown here is derived from an EMBL/GenBank/DDBJ whole genome shotgun (WGS) entry which is preliminary data.</text>
</comment>
<dbReference type="Proteomes" id="UP000054197">
    <property type="component" value="Unassembled WGS sequence"/>
</dbReference>
<dbReference type="GO" id="GO:0031176">
    <property type="term" value="F:endo-1,4-beta-xylanase activity"/>
    <property type="evidence" value="ECO:0007669"/>
    <property type="project" value="UniProtKB-EC"/>
</dbReference>
<dbReference type="RefSeq" id="WP_058419722.1">
    <property type="nucleotide sequence ID" value="NZ_LKEF01000011.1"/>
</dbReference>
<dbReference type="SUPFAM" id="SSF51445">
    <property type="entry name" value="(Trans)glycosidases"/>
    <property type="match status" value="1"/>
</dbReference>
<keyword evidence="4 10" id="KW-0732">Signal</keyword>
<dbReference type="SMART" id="SM00633">
    <property type="entry name" value="Glyco_10"/>
    <property type="match status" value="1"/>
</dbReference>
<keyword evidence="3 12" id="KW-0858">Xylan degradation</keyword>
<dbReference type="PANTHER" id="PTHR31490">
    <property type="entry name" value="GLYCOSYL HYDROLASE"/>
    <property type="match status" value="1"/>
</dbReference>
<dbReference type="PROSITE" id="PS51760">
    <property type="entry name" value="GH10_2"/>
    <property type="match status" value="1"/>
</dbReference>
<evidence type="ECO:0000313" key="12">
    <source>
        <dbReference type="EMBL" id="KTB67425.1"/>
    </source>
</evidence>
<dbReference type="InterPro" id="IPR017853">
    <property type="entry name" value="GH"/>
</dbReference>
<comment type="similarity">
    <text evidence="2 9">Belongs to the glycosyl hydrolase 10 (cellulase F) family.</text>
</comment>
<feature type="signal peptide" evidence="10">
    <location>
        <begin position="1"/>
        <end position="30"/>
    </location>
</feature>
<evidence type="ECO:0000256" key="2">
    <source>
        <dbReference type="ARBA" id="ARBA00007495"/>
    </source>
</evidence>
<evidence type="ECO:0000256" key="4">
    <source>
        <dbReference type="ARBA" id="ARBA00022729"/>
    </source>
</evidence>
<evidence type="ECO:0000256" key="7">
    <source>
        <dbReference type="ARBA" id="ARBA00023295"/>
    </source>
</evidence>
<evidence type="ECO:0000259" key="11">
    <source>
        <dbReference type="PROSITE" id="PS51760"/>
    </source>
</evidence>
<organism evidence="12 13">
    <name type="scientific">Pseudomonas fluorescens ICMP 11288</name>
    <dbReference type="NCBI Taxonomy" id="1198309"/>
    <lineage>
        <taxon>Bacteria</taxon>
        <taxon>Pseudomonadati</taxon>
        <taxon>Pseudomonadota</taxon>
        <taxon>Gammaproteobacteria</taxon>
        <taxon>Pseudomonadales</taxon>
        <taxon>Pseudomonadaceae</taxon>
        <taxon>Pseudomonas</taxon>
    </lineage>
</organism>
<feature type="domain" description="GH10" evidence="11">
    <location>
        <begin position="31"/>
        <end position="361"/>
    </location>
</feature>
<evidence type="ECO:0000256" key="9">
    <source>
        <dbReference type="RuleBase" id="RU361174"/>
    </source>
</evidence>
<comment type="catalytic activity">
    <reaction evidence="1 9">
        <text>Endohydrolysis of (1-&gt;4)-beta-D-xylosidic linkages in xylans.</text>
        <dbReference type="EC" id="3.2.1.8"/>
    </reaction>
</comment>
<dbReference type="PRINTS" id="PR00134">
    <property type="entry name" value="GLHYDRLASE10"/>
</dbReference>
<dbReference type="PROSITE" id="PS51318">
    <property type="entry name" value="TAT"/>
    <property type="match status" value="1"/>
</dbReference>
<dbReference type="GO" id="GO:0045493">
    <property type="term" value="P:xylan catabolic process"/>
    <property type="evidence" value="ECO:0007669"/>
    <property type="project" value="UniProtKB-KW"/>
</dbReference>
<dbReference type="InterPro" id="IPR044846">
    <property type="entry name" value="GH10"/>
</dbReference>
<name>A0A0W0I3G8_PSEFL</name>
<dbReference type="AlphaFoldDB" id="A0A0W0I3G8"/>
<evidence type="ECO:0000256" key="1">
    <source>
        <dbReference type="ARBA" id="ARBA00000681"/>
    </source>
</evidence>
<evidence type="ECO:0000313" key="13">
    <source>
        <dbReference type="Proteomes" id="UP000054197"/>
    </source>
</evidence>
<dbReference type="EC" id="3.2.1.8" evidence="9"/>
<dbReference type="InterPro" id="IPR001000">
    <property type="entry name" value="GH10_dom"/>
</dbReference>
<protein>
    <recommendedName>
        <fullName evidence="9">Beta-xylanase</fullName>
        <ecNumber evidence="9">3.2.1.8</ecNumber>
    </recommendedName>
</protein>
<evidence type="ECO:0000256" key="10">
    <source>
        <dbReference type="SAM" id="SignalP"/>
    </source>
</evidence>
<accession>A0A0W0I3G8</accession>
<gene>
    <name evidence="12" type="ORF">AO063_22235</name>
</gene>
<feature type="chain" id="PRO_5006904077" description="Beta-xylanase" evidence="10">
    <location>
        <begin position="31"/>
        <end position="369"/>
    </location>
</feature>
<keyword evidence="6 9" id="KW-0119">Carbohydrate metabolism</keyword>
<evidence type="ECO:0000256" key="6">
    <source>
        <dbReference type="ARBA" id="ARBA00023277"/>
    </source>
</evidence>
<sequence length="369" mass="40600">MKPFNRRRFLATTLRAMTLAPFLGVRPALAEDTFRPLRTVAVEHGLSFGFAIDPAQLDTNPSYRDFVARQAGIVVPENALKWAQVHPAPDRYTFAPVDRIVAFAQANHQRMLGHTLCWHRALPDWVTHTVTPANAKEVLTQHIAAVVGRYRGKIVSWDVVNEAIQLDDRQAGGLRDAFWHRMLGPGYIDLAYDAAHRADPDASLCYNDYGLESDSPAGTRKRAAVLALLRTLKQRGVPVHALGIQSHLRAADPHSFGPGLATFLRQVHDLGLSVYITELDVEDSHVTGDVHQRDAIVAGTYKRYLDIVLGTGTVSTVLTWGVWDTVHRTGATPSMGPSAQRALVFGPQGVIKPASWVVEHGLAWRASQA</sequence>
<dbReference type="PANTHER" id="PTHR31490:SF88">
    <property type="entry name" value="BETA-XYLANASE"/>
    <property type="match status" value="1"/>
</dbReference>
<evidence type="ECO:0000256" key="8">
    <source>
        <dbReference type="ARBA" id="ARBA00023326"/>
    </source>
</evidence>
<evidence type="ECO:0000256" key="3">
    <source>
        <dbReference type="ARBA" id="ARBA00022651"/>
    </source>
</evidence>
<proteinExistence type="inferred from homology"/>
<keyword evidence="8 9" id="KW-0624">Polysaccharide degradation</keyword>
<evidence type="ECO:0000256" key="5">
    <source>
        <dbReference type="ARBA" id="ARBA00022801"/>
    </source>
</evidence>